<dbReference type="PANTHER" id="PTHR43798:SF33">
    <property type="entry name" value="HYDROLASE, PUTATIVE (AFU_ORTHOLOGUE AFUA_2G14860)-RELATED"/>
    <property type="match status" value="1"/>
</dbReference>
<dbReference type="OrthoDB" id="9802676at2"/>
<dbReference type="InterPro" id="IPR000073">
    <property type="entry name" value="AB_hydrolase_1"/>
</dbReference>
<reference evidence="3 4" key="1">
    <citation type="submission" date="2019-08" db="EMBL/GenBank/DDBJ databases">
        <authorList>
            <person name="Peeters C."/>
        </authorList>
    </citation>
    <scope>NUCLEOTIDE SEQUENCE [LARGE SCALE GENOMIC DNA]</scope>
    <source>
        <strain evidence="3 4">LMG 31011</strain>
    </source>
</reference>
<dbReference type="SUPFAM" id="SSF53474">
    <property type="entry name" value="alpha/beta-Hydrolases"/>
    <property type="match status" value="1"/>
</dbReference>
<dbReference type="GO" id="GO:0016020">
    <property type="term" value="C:membrane"/>
    <property type="evidence" value="ECO:0007669"/>
    <property type="project" value="TreeGrafter"/>
</dbReference>
<dbReference type="Proteomes" id="UP000366819">
    <property type="component" value="Unassembled WGS sequence"/>
</dbReference>
<accession>A0A5E4XEM0</accession>
<dbReference type="EMBL" id="CABPSN010000005">
    <property type="protein sequence ID" value="VVE34578.1"/>
    <property type="molecule type" value="Genomic_DNA"/>
</dbReference>
<keyword evidence="1" id="KW-0732">Signal</keyword>
<dbReference type="AlphaFoldDB" id="A0A5E4XEM0"/>
<dbReference type="InterPro" id="IPR000639">
    <property type="entry name" value="Epox_hydrolase-like"/>
</dbReference>
<evidence type="ECO:0000313" key="4">
    <source>
        <dbReference type="Proteomes" id="UP000366819"/>
    </source>
</evidence>
<evidence type="ECO:0000259" key="2">
    <source>
        <dbReference type="Pfam" id="PF00561"/>
    </source>
</evidence>
<dbReference type="PANTHER" id="PTHR43798">
    <property type="entry name" value="MONOACYLGLYCEROL LIPASE"/>
    <property type="match status" value="1"/>
</dbReference>
<dbReference type="InterPro" id="IPR050266">
    <property type="entry name" value="AB_hydrolase_sf"/>
</dbReference>
<dbReference type="PRINTS" id="PR00412">
    <property type="entry name" value="EPOXHYDRLASE"/>
</dbReference>
<dbReference type="GO" id="GO:0047372">
    <property type="term" value="F:monoacylglycerol lipase activity"/>
    <property type="evidence" value="ECO:0007669"/>
    <property type="project" value="TreeGrafter"/>
</dbReference>
<keyword evidence="3" id="KW-0378">Hydrolase</keyword>
<gene>
    <name evidence="3" type="ORF">PAQ31011_03848</name>
</gene>
<evidence type="ECO:0000256" key="1">
    <source>
        <dbReference type="SAM" id="SignalP"/>
    </source>
</evidence>
<feature type="domain" description="AB hydrolase-1" evidence="2">
    <location>
        <begin position="112"/>
        <end position="364"/>
    </location>
</feature>
<dbReference type="GO" id="GO:0046464">
    <property type="term" value="P:acylglycerol catabolic process"/>
    <property type="evidence" value="ECO:0007669"/>
    <property type="project" value="TreeGrafter"/>
</dbReference>
<keyword evidence="4" id="KW-1185">Reference proteome</keyword>
<feature type="chain" id="PRO_5022774530" evidence="1">
    <location>
        <begin position="40"/>
        <end position="379"/>
    </location>
</feature>
<protein>
    <submittedName>
        <fullName evidence="3">Alpha/beta hydrolase</fullName>
    </submittedName>
</protein>
<evidence type="ECO:0000313" key="3">
    <source>
        <dbReference type="EMBL" id="VVE34578.1"/>
    </source>
</evidence>
<sequence length="379" mass="41217">MPSSFPQCLNRLSRHAVATLRAGAFVGLTSLVAMSGASAASAAPALPASATLANGPMNVAASPDSNAGPAYGPELQGFDYPYPVNRFDFTSQRTPLHMVYLDVKPSQPNGRTVVLLHGKNFCAATWRETIDTLSGAGYRVIAPDQIGFCKSSKPAQYQYSFQQLANNTHALLASLGIKSATIVGHSTGGMLAARYALMYPDETQQLVLVNPIGLEDWKALGVPSKTVDEWFDRELRTSAPGIRRYEQSTYYAGQWSERYEPWVQMLAGMYRGPGKRIVAWNSALLYDMIYTQPVVYELGQIRVPTLLMIGDKDTTAIGKDFSPPEVQARIGHYAELAKTTHARIPGSTLVEFPDLGHAPQMQDPEAFHKALLAGLAALH</sequence>
<dbReference type="RefSeq" id="WP_150577260.1">
    <property type="nucleotide sequence ID" value="NZ_CABPSN010000005.1"/>
</dbReference>
<feature type="signal peptide" evidence="1">
    <location>
        <begin position="1"/>
        <end position="39"/>
    </location>
</feature>
<name>A0A5E4XEM0_9BURK</name>
<dbReference type="Pfam" id="PF00561">
    <property type="entry name" value="Abhydrolase_1"/>
    <property type="match status" value="1"/>
</dbReference>
<dbReference type="InterPro" id="IPR029058">
    <property type="entry name" value="AB_hydrolase_fold"/>
</dbReference>
<dbReference type="PRINTS" id="PR00111">
    <property type="entry name" value="ABHYDROLASE"/>
</dbReference>
<organism evidence="3 4">
    <name type="scientific">Pandoraea aquatica</name>
    <dbReference type="NCBI Taxonomy" id="2508290"/>
    <lineage>
        <taxon>Bacteria</taxon>
        <taxon>Pseudomonadati</taxon>
        <taxon>Pseudomonadota</taxon>
        <taxon>Betaproteobacteria</taxon>
        <taxon>Burkholderiales</taxon>
        <taxon>Burkholderiaceae</taxon>
        <taxon>Pandoraea</taxon>
    </lineage>
</organism>
<proteinExistence type="predicted"/>
<dbReference type="Gene3D" id="3.40.50.1820">
    <property type="entry name" value="alpha/beta hydrolase"/>
    <property type="match status" value="1"/>
</dbReference>